<feature type="compositionally biased region" description="Basic and acidic residues" evidence="1">
    <location>
        <begin position="251"/>
        <end position="269"/>
    </location>
</feature>
<proteinExistence type="predicted"/>
<feature type="compositionally biased region" description="Basic and acidic residues" evidence="1">
    <location>
        <begin position="218"/>
        <end position="243"/>
    </location>
</feature>
<organism evidence="2 3">
    <name type="scientific">Amoebophilus asiaticus (strain 5a2)</name>
    <dbReference type="NCBI Taxonomy" id="452471"/>
    <lineage>
        <taxon>Bacteria</taxon>
        <taxon>Pseudomonadati</taxon>
        <taxon>Bacteroidota</taxon>
        <taxon>Cytophagia</taxon>
        <taxon>Cytophagales</taxon>
        <taxon>Amoebophilaceae</taxon>
        <taxon>Candidatus Amoebophilus</taxon>
    </lineage>
</organism>
<gene>
    <name evidence="2" type="ordered locus">Aasi_0846</name>
</gene>
<evidence type="ECO:0000256" key="1">
    <source>
        <dbReference type="SAM" id="MobiDB-lite"/>
    </source>
</evidence>
<feature type="region of interest" description="Disordered" evidence="1">
    <location>
        <begin position="204"/>
        <end position="289"/>
    </location>
</feature>
<dbReference type="HOGENOM" id="CLU_504948_0_0_10"/>
<protein>
    <submittedName>
        <fullName evidence="2">Uncharacterized protein</fullName>
    </submittedName>
</protein>
<dbReference type="RefSeq" id="WP_012472985.1">
    <property type="nucleotide sequence ID" value="NC_010830.1"/>
</dbReference>
<dbReference type="EMBL" id="CP001102">
    <property type="protein sequence ID" value="ACE06217.1"/>
    <property type="molecule type" value="Genomic_DNA"/>
</dbReference>
<feature type="compositionally biased region" description="Basic and acidic residues" evidence="1">
    <location>
        <begin position="277"/>
        <end position="289"/>
    </location>
</feature>
<dbReference type="Proteomes" id="UP000001227">
    <property type="component" value="Chromosome"/>
</dbReference>
<evidence type="ECO:0000313" key="3">
    <source>
        <dbReference type="Proteomes" id="UP000001227"/>
    </source>
</evidence>
<dbReference type="eggNOG" id="COG3772">
    <property type="taxonomic scope" value="Bacteria"/>
</dbReference>
<keyword evidence="3" id="KW-1185">Reference proteome</keyword>
<dbReference type="STRING" id="452471.Aasi_0846"/>
<sequence length="539" mass="61765">MKNINALADLPSSKHSLNELEKLSVQVEAALDKERYNAVVGEIKQVLDTRIETINRLQEEEADPVIIIATAREIKPHVEAAIKHLEEFSTKQDKSSSIENLKEAKSQLEGVIRDYTHRKVLWDKYKSAFSYAAKHVSKRIEQEQEELAKSIGKSVEKPEITITNKSGITIAQLEEIFPEDSSNNFNLQKLIDTLDITVNFPAAEENANSSEEDEEEERQGVEEHLEREAKYEKTVSQKEEQERASSQAGINEKEKESAAKRQARKEQRRANQKARRKEASPKKAHEKELIKIGQAKEQLKSLVKDQVKSCVEDAEFTNCRVVLLMIDEKLKKEPNNKSLQALRVKQLEKFQSHPLYSQVIALGIEVMALCQQAELKADERHIRATILPHIILPLEINQSREFRQESEEIEATILNSLRDLLCCSHRPSGLRRTAEGIKGFVESFYDTGKLFLVDVPVLLDNLGMKGIESLVKWEDKLGMKQGWANLGEFCKKLFDETKQAWEDPEAYKARMQAAHEIKRREALYRRAFDAENYHLGQDK</sequence>
<evidence type="ECO:0000313" key="2">
    <source>
        <dbReference type="EMBL" id="ACE06217.1"/>
    </source>
</evidence>
<reference evidence="2 3" key="1">
    <citation type="journal article" date="2010" name="J. Bacteriol.">
        <title>The genome of the amoeba symbiont 'Candidatus Amoebophilus asiaticus' reveals common mechanisms for host cell interaction among amoeba-associated bacteria.</title>
        <authorList>
            <person name="Schmitz-Esser S."/>
            <person name="Tischler P."/>
            <person name="Arnold R."/>
            <person name="Montanaro J."/>
            <person name="Wagner M."/>
            <person name="Rattei T."/>
            <person name="Horn M."/>
        </authorList>
    </citation>
    <scope>NUCLEOTIDE SEQUENCE [LARGE SCALE GENOMIC DNA]</scope>
    <source>
        <strain evidence="2 3">5a2</strain>
    </source>
</reference>
<name>B3ESL5_AMOA5</name>
<accession>B3ESL5</accession>
<dbReference type="KEGG" id="aas:Aasi_0846"/>
<dbReference type="AlphaFoldDB" id="B3ESL5"/>